<dbReference type="EMBL" id="JAKVTV010000005">
    <property type="protein sequence ID" value="MCH4824300.1"/>
    <property type="molecule type" value="Genomic_DNA"/>
</dbReference>
<evidence type="ECO:0000313" key="2">
    <source>
        <dbReference type="Proteomes" id="UP001139226"/>
    </source>
</evidence>
<organism evidence="1 2">
    <name type="scientific">Christiangramia lutea</name>
    <dbReference type="NCBI Taxonomy" id="1607951"/>
    <lineage>
        <taxon>Bacteria</taxon>
        <taxon>Pseudomonadati</taxon>
        <taxon>Bacteroidota</taxon>
        <taxon>Flavobacteriia</taxon>
        <taxon>Flavobacteriales</taxon>
        <taxon>Flavobacteriaceae</taxon>
        <taxon>Christiangramia</taxon>
    </lineage>
</organism>
<comment type="caution">
    <text evidence="1">The sequence shown here is derived from an EMBL/GenBank/DDBJ whole genome shotgun (WGS) entry which is preliminary data.</text>
</comment>
<dbReference type="AlphaFoldDB" id="A0A9X1V5N4"/>
<proteinExistence type="predicted"/>
<protein>
    <submittedName>
        <fullName evidence="1">Uncharacterized protein</fullName>
    </submittedName>
</protein>
<gene>
    <name evidence="1" type="ORF">ML462_14080</name>
</gene>
<evidence type="ECO:0000313" key="1">
    <source>
        <dbReference type="EMBL" id="MCH4824300.1"/>
    </source>
</evidence>
<dbReference type="Proteomes" id="UP001139226">
    <property type="component" value="Unassembled WGS sequence"/>
</dbReference>
<accession>A0A9X1V5N4</accession>
<dbReference type="RefSeq" id="WP_240714468.1">
    <property type="nucleotide sequence ID" value="NZ_JAKVTV010000005.1"/>
</dbReference>
<reference evidence="1" key="1">
    <citation type="submission" date="2022-03" db="EMBL/GenBank/DDBJ databases">
        <title>Gramella crocea sp. nov., isolated from activated sludge of a seafood processing plant.</title>
        <authorList>
            <person name="Zhang X."/>
        </authorList>
    </citation>
    <scope>NUCLEOTIDE SEQUENCE</scope>
    <source>
        <strain evidence="1">YJ019</strain>
    </source>
</reference>
<name>A0A9X1V5N4_9FLAO</name>
<sequence length="326" mass="37308">MVLAMNAKLVFPATETRGELIIRRINGVTIESSWETLTDTAVITIPRNIEIAGRNLRTSARDIFRNGDPVQIWLGYNGELINEFNGYITSVSADIPIEIKCDDAMYLLKRHNVNVAMRTNKVEDLIKQIIPEGIPTDVADIEVGKERFPNTTAAKVLEWLQEANIYSYFKGDTLVVGKIYSDDDEPPMKFDFNRNVVDNNLQYRLKEDILLRIIATSTLPKGKKLKVEYGDEFGVRRNLSYYNIEVEAELLKLAKLDYDKSKVAGYEGDIEIFGIPSMRHGMKATIISQMYPDRNGTYWIKSIKKEYSDQAKYHQFLTLDQKVSDE</sequence>
<keyword evidence="2" id="KW-1185">Reference proteome</keyword>